<keyword evidence="5" id="KW-0808">Transferase</keyword>
<dbReference type="Pfam" id="PF00512">
    <property type="entry name" value="HisKA"/>
    <property type="match status" value="1"/>
</dbReference>
<comment type="catalytic activity">
    <reaction evidence="1">
        <text>ATP + protein L-histidine = ADP + protein N-phospho-L-histidine.</text>
        <dbReference type="EC" id="2.7.13.3"/>
    </reaction>
</comment>
<evidence type="ECO:0000313" key="11">
    <source>
        <dbReference type="Proteomes" id="UP000697330"/>
    </source>
</evidence>
<evidence type="ECO:0000256" key="7">
    <source>
        <dbReference type="ARBA" id="ARBA00023012"/>
    </source>
</evidence>
<keyword evidence="7" id="KW-0902">Two-component regulatory system</keyword>
<evidence type="ECO:0000256" key="8">
    <source>
        <dbReference type="ARBA" id="ARBA00039401"/>
    </source>
</evidence>
<dbReference type="InterPro" id="IPR003661">
    <property type="entry name" value="HisK_dim/P_dom"/>
</dbReference>
<dbReference type="PRINTS" id="PR00344">
    <property type="entry name" value="BCTRLSENSOR"/>
</dbReference>
<dbReference type="CDD" id="cd00082">
    <property type="entry name" value="HisKA"/>
    <property type="match status" value="1"/>
</dbReference>
<keyword evidence="4" id="KW-0597">Phosphoprotein</keyword>
<evidence type="ECO:0000256" key="6">
    <source>
        <dbReference type="ARBA" id="ARBA00022777"/>
    </source>
</evidence>
<evidence type="ECO:0000256" key="2">
    <source>
        <dbReference type="ARBA" id="ARBA00004236"/>
    </source>
</evidence>
<dbReference type="AlphaFoldDB" id="A0A921KKJ4"/>
<dbReference type="CDD" id="cd00075">
    <property type="entry name" value="HATPase"/>
    <property type="match status" value="1"/>
</dbReference>
<dbReference type="GO" id="GO:0016036">
    <property type="term" value="P:cellular response to phosphate starvation"/>
    <property type="evidence" value="ECO:0007669"/>
    <property type="project" value="TreeGrafter"/>
</dbReference>
<sequence length="290" mass="31246">MERGQSLFYAQGRRNRDLARLAELLDGAAAHPAPRARLESVDPAVAALARAVDRHLDADLERDLERRRADERFREQLAALSHDLRTPLAGAQGYLQLARRAEDPERAARYLEGAEKRLAAMRVLVDDLFSYARAADPSWEPELETCDLAAIVTEALAARYGAFVARGWEPDVRVGECVPVLAAPDALARVMANLLENALAHGCGAPRVRAEGTGLTIENPVAPADVAKLDVTRLTERFYQGDPARNSGGTGLGLAVARALTEAMGGTLAVGVTAGKRPSFSARVELRRAP</sequence>
<dbReference type="PANTHER" id="PTHR45453:SF1">
    <property type="entry name" value="PHOSPHATE REGULON SENSOR PROTEIN PHOR"/>
    <property type="match status" value="1"/>
</dbReference>
<dbReference type="SUPFAM" id="SSF47384">
    <property type="entry name" value="Homodimeric domain of signal transducing histidine kinase"/>
    <property type="match status" value="1"/>
</dbReference>
<reference evidence="10" key="2">
    <citation type="submission" date="2021-09" db="EMBL/GenBank/DDBJ databases">
        <authorList>
            <person name="Gilroy R."/>
        </authorList>
    </citation>
    <scope>NUCLEOTIDE SEQUENCE</scope>
    <source>
        <strain evidence="10">CHK124-7917</strain>
    </source>
</reference>
<dbReference type="InterPro" id="IPR003594">
    <property type="entry name" value="HATPase_dom"/>
</dbReference>
<evidence type="ECO:0000256" key="4">
    <source>
        <dbReference type="ARBA" id="ARBA00022553"/>
    </source>
</evidence>
<dbReference type="Proteomes" id="UP000697330">
    <property type="component" value="Unassembled WGS sequence"/>
</dbReference>
<dbReference type="GO" id="GO:0004721">
    <property type="term" value="F:phosphoprotein phosphatase activity"/>
    <property type="evidence" value="ECO:0007669"/>
    <property type="project" value="TreeGrafter"/>
</dbReference>
<dbReference type="InterPro" id="IPR004358">
    <property type="entry name" value="Sig_transdc_His_kin-like_C"/>
</dbReference>
<dbReference type="EC" id="2.7.13.3" evidence="3"/>
<accession>A0A921KKJ4</accession>
<dbReference type="GO" id="GO:0000155">
    <property type="term" value="F:phosphorelay sensor kinase activity"/>
    <property type="evidence" value="ECO:0007669"/>
    <property type="project" value="InterPro"/>
</dbReference>
<evidence type="ECO:0000313" key="10">
    <source>
        <dbReference type="EMBL" id="HJF44378.1"/>
    </source>
</evidence>
<evidence type="ECO:0000256" key="3">
    <source>
        <dbReference type="ARBA" id="ARBA00012438"/>
    </source>
</evidence>
<gene>
    <name evidence="10" type="ORF">K8U72_01120</name>
</gene>
<dbReference type="RefSeq" id="WP_274958462.1">
    <property type="nucleotide sequence ID" value="NZ_DYWQ01000014.1"/>
</dbReference>
<dbReference type="SUPFAM" id="SSF55874">
    <property type="entry name" value="ATPase domain of HSP90 chaperone/DNA topoisomerase II/histidine kinase"/>
    <property type="match status" value="1"/>
</dbReference>
<comment type="subcellular location">
    <subcellularLocation>
        <location evidence="2">Cell membrane</location>
    </subcellularLocation>
</comment>
<dbReference type="Gene3D" id="3.30.565.10">
    <property type="entry name" value="Histidine kinase-like ATPase, C-terminal domain"/>
    <property type="match status" value="1"/>
</dbReference>
<dbReference type="SMART" id="SM00387">
    <property type="entry name" value="HATPase_c"/>
    <property type="match status" value="1"/>
</dbReference>
<dbReference type="PROSITE" id="PS50109">
    <property type="entry name" value="HIS_KIN"/>
    <property type="match status" value="1"/>
</dbReference>
<dbReference type="EMBL" id="DYWQ01000014">
    <property type="protein sequence ID" value="HJF44378.1"/>
    <property type="molecule type" value="Genomic_DNA"/>
</dbReference>
<dbReference type="PANTHER" id="PTHR45453">
    <property type="entry name" value="PHOSPHATE REGULON SENSOR PROTEIN PHOR"/>
    <property type="match status" value="1"/>
</dbReference>
<dbReference type="InterPro" id="IPR005467">
    <property type="entry name" value="His_kinase_dom"/>
</dbReference>
<reference evidence="10" key="1">
    <citation type="journal article" date="2021" name="PeerJ">
        <title>Extensive microbial diversity within the chicken gut microbiome revealed by metagenomics and culture.</title>
        <authorList>
            <person name="Gilroy R."/>
            <person name="Ravi A."/>
            <person name="Getino M."/>
            <person name="Pursley I."/>
            <person name="Horton D.L."/>
            <person name="Alikhan N.F."/>
            <person name="Baker D."/>
            <person name="Gharbi K."/>
            <person name="Hall N."/>
            <person name="Watson M."/>
            <person name="Adriaenssens E.M."/>
            <person name="Foster-Nyarko E."/>
            <person name="Jarju S."/>
            <person name="Secka A."/>
            <person name="Antonio M."/>
            <person name="Oren A."/>
            <person name="Chaudhuri R.R."/>
            <person name="La Ragione R."/>
            <person name="Hildebrand F."/>
            <person name="Pallen M.J."/>
        </authorList>
    </citation>
    <scope>NUCLEOTIDE SEQUENCE</scope>
    <source>
        <strain evidence="10">CHK124-7917</strain>
    </source>
</reference>
<name>A0A921KKJ4_9ACTN</name>
<dbReference type="InterPro" id="IPR036097">
    <property type="entry name" value="HisK_dim/P_sf"/>
</dbReference>
<dbReference type="Gene3D" id="1.10.287.130">
    <property type="match status" value="1"/>
</dbReference>
<keyword evidence="6 10" id="KW-0418">Kinase</keyword>
<evidence type="ECO:0000259" key="9">
    <source>
        <dbReference type="PROSITE" id="PS50109"/>
    </source>
</evidence>
<protein>
    <recommendedName>
        <fullName evidence="8">Sensor-like histidine kinase SenX3</fullName>
        <ecNumber evidence="3">2.7.13.3</ecNumber>
    </recommendedName>
</protein>
<evidence type="ECO:0000256" key="5">
    <source>
        <dbReference type="ARBA" id="ARBA00022679"/>
    </source>
</evidence>
<evidence type="ECO:0000256" key="1">
    <source>
        <dbReference type="ARBA" id="ARBA00000085"/>
    </source>
</evidence>
<dbReference type="GO" id="GO:0005886">
    <property type="term" value="C:plasma membrane"/>
    <property type="evidence" value="ECO:0007669"/>
    <property type="project" value="UniProtKB-SubCell"/>
</dbReference>
<organism evidence="10 11">
    <name type="scientific">Thermophilibacter provencensis</name>
    <dbReference type="NCBI Taxonomy" id="1852386"/>
    <lineage>
        <taxon>Bacteria</taxon>
        <taxon>Bacillati</taxon>
        <taxon>Actinomycetota</taxon>
        <taxon>Coriobacteriia</taxon>
        <taxon>Coriobacteriales</taxon>
        <taxon>Atopobiaceae</taxon>
        <taxon>Thermophilibacter</taxon>
    </lineage>
</organism>
<dbReference type="InterPro" id="IPR050351">
    <property type="entry name" value="BphY/WalK/GraS-like"/>
</dbReference>
<feature type="domain" description="Histidine kinase" evidence="9">
    <location>
        <begin position="79"/>
        <end position="288"/>
    </location>
</feature>
<comment type="caution">
    <text evidence="10">The sequence shown here is derived from an EMBL/GenBank/DDBJ whole genome shotgun (WGS) entry which is preliminary data.</text>
</comment>
<dbReference type="Pfam" id="PF02518">
    <property type="entry name" value="HATPase_c"/>
    <property type="match status" value="1"/>
</dbReference>
<proteinExistence type="predicted"/>
<dbReference type="InterPro" id="IPR036890">
    <property type="entry name" value="HATPase_C_sf"/>
</dbReference>
<dbReference type="SMART" id="SM00388">
    <property type="entry name" value="HisKA"/>
    <property type="match status" value="1"/>
</dbReference>